<evidence type="ECO:0000313" key="9">
    <source>
        <dbReference type="EMBL" id="SFL16460.1"/>
    </source>
</evidence>
<comment type="subcellular location">
    <subcellularLocation>
        <location evidence="1">Cell membrane</location>
        <topology evidence="1">Multi-pass membrane protein</topology>
    </subcellularLocation>
</comment>
<keyword evidence="3" id="KW-1003">Cell membrane</keyword>
<proteinExistence type="inferred from homology"/>
<feature type="transmembrane region" description="Helical" evidence="7">
    <location>
        <begin position="69"/>
        <end position="89"/>
    </location>
</feature>
<dbReference type="Proteomes" id="UP000199473">
    <property type="component" value="Unassembled WGS sequence"/>
</dbReference>
<feature type="transmembrane region" description="Helical" evidence="7">
    <location>
        <begin position="12"/>
        <end position="34"/>
    </location>
</feature>
<evidence type="ECO:0000256" key="2">
    <source>
        <dbReference type="ARBA" id="ARBA00008193"/>
    </source>
</evidence>
<keyword evidence="10" id="KW-1185">Reference proteome</keyword>
<feature type="transmembrane region" description="Helical" evidence="7">
    <location>
        <begin position="128"/>
        <end position="150"/>
    </location>
</feature>
<sequence>MCDMIADRQPLSVVEAPETILTVLGVVLVSFSFLKVLDFARGRWLWLFDVVNFYILLRGRFRPLAALEVTDAIGIAASTVSGVMVAVMFSVEPLWLWGPIMAALSGAGGSILRDVVRSDPLVPAMRRSFYAEVCLIWGLFLSLGLTWISANQQESLLTGLVVTTVLGAFLTRILVWHWKCDAPSFARR</sequence>
<feature type="domain" description="Glycine transporter" evidence="8">
    <location>
        <begin position="69"/>
        <end position="141"/>
    </location>
</feature>
<dbReference type="PANTHER" id="PTHR30506">
    <property type="entry name" value="INNER MEMBRANE PROTEIN"/>
    <property type="match status" value="1"/>
</dbReference>
<evidence type="ECO:0000259" key="8">
    <source>
        <dbReference type="Pfam" id="PF03458"/>
    </source>
</evidence>
<protein>
    <submittedName>
        <fullName evidence="9">Uncharacterized membrane protein YeiH</fullName>
    </submittedName>
</protein>
<evidence type="ECO:0000256" key="4">
    <source>
        <dbReference type="ARBA" id="ARBA00022692"/>
    </source>
</evidence>
<feature type="transmembrane region" description="Helical" evidence="7">
    <location>
        <begin position="95"/>
        <end position="116"/>
    </location>
</feature>
<evidence type="ECO:0000256" key="3">
    <source>
        <dbReference type="ARBA" id="ARBA00022475"/>
    </source>
</evidence>
<gene>
    <name evidence="9" type="ORF">SAMN02745775_13114</name>
</gene>
<organism evidence="9 10">
    <name type="scientific">Falsiroseomonas stagni DSM 19981</name>
    <dbReference type="NCBI Taxonomy" id="1123062"/>
    <lineage>
        <taxon>Bacteria</taxon>
        <taxon>Pseudomonadati</taxon>
        <taxon>Pseudomonadota</taxon>
        <taxon>Alphaproteobacteria</taxon>
        <taxon>Acetobacterales</taxon>
        <taxon>Roseomonadaceae</taxon>
        <taxon>Falsiroseomonas</taxon>
    </lineage>
</organism>
<dbReference type="Pfam" id="PF03458">
    <property type="entry name" value="Gly_transporter"/>
    <property type="match status" value="1"/>
</dbReference>
<evidence type="ECO:0000256" key="5">
    <source>
        <dbReference type="ARBA" id="ARBA00022989"/>
    </source>
</evidence>
<dbReference type="InterPro" id="IPR005115">
    <property type="entry name" value="Gly_transporter"/>
</dbReference>
<dbReference type="PANTHER" id="PTHR30506:SF3">
    <property type="entry name" value="UPF0126 INNER MEMBRANE PROTEIN YADS-RELATED"/>
    <property type="match status" value="1"/>
</dbReference>
<evidence type="ECO:0000313" key="10">
    <source>
        <dbReference type="Proteomes" id="UP000199473"/>
    </source>
</evidence>
<feature type="transmembrane region" description="Helical" evidence="7">
    <location>
        <begin position="156"/>
        <end position="178"/>
    </location>
</feature>
<evidence type="ECO:0000256" key="7">
    <source>
        <dbReference type="SAM" id="Phobius"/>
    </source>
</evidence>
<keyword evidence="6 7" id="KW-0472">Membrane</keyword>
<keyword evidence="5 7" id="KW-1133">Transmembrane helix</keyword>
<accession>A0A1I4FGN2</accession>
<evidence type="ECO:0000256" key="1">
    <source>
        <dbReference type="ARBA" id="ARBA00004651"/>
    </source>
</evidence>
<name>A0A1I4FGN2_9PROT</name>
<evidence type="ECO:0000256" key="6">
    <source>
        <dbReference type="ARBA" id="ARBA00023136"/>
    </source>
</evidence>
<dbReference type="GO" id="GO:0005886">
    <property type="term" value="C:plasma membrane"/>
    <property type="evidence" value="ECO:0007669"/>
    <property type="project" value="UniProtKB-SubCell"/>
</dbReference>
<dbReference type="AlphaFoldDB" id="A0A1I4FGN2"/>
<dbReference type="EMBL" id="FOSQ01000031">
    <property type="protein sequence ID" value="SFL16460.1"/>
    <property type="molecule type" value="Genomic_DNA"/>
</dbReference>
<comment type="similarity">
    <text evidence="2">Belongs to the UPF0126 family.</text>
</comment>
<reference evidence="9 10" key="1">
    <citation type="submission" date="2016-10" db="EMBL/GenBank/DDBJ databases">
        <authorList>
            <person name="de Groot N.N."/>
        </authorList>
    </citation>
    <scope>NUCLEOTIDE SEQUENCE [LARGE SCALE GENOMIC DNA]</scope>
    <source>
        <strain evidence="9 10">DSM 19981</strain>
    </source>
</reference>
<dbReference type="STRING" id="1123062.SAMN02745775_13114"/>
<keyword evidence="4 7" id="KW-0812">Transmembrane</keyword>
<feature type="transmembrane region" description="Helical" evidence="7">
    <location>
        <begin position="40"/>
        <end position="57"/>
    </location>
</feature>